<reference evidence="1 2" key="1">
    <citation type="submission" date="2024-02" db="EMBL/GenBank/DDBJ databases">
        <authorList>
            <person name="Chen Y."/>
            <person name="Shah S."/>
            <person name="Dougan E. K."/>
            <person name="Thang M."/>
            <person name="Chan C."/>
        </authorList>
    </citation>
    <scope>NUCLEOTIDE SEQUENCE [LARGE SCALE GENOMIC DNA]</scope>
</reference>
<name>A0ABP0KX67_9DINO</name>
<keyword evidence="2" id="KW-1185">Reference proteome</keyword>
<accession>A0ABP0KX67</accession>
<organism evidence="1 2">
    <name type="scientific">Durusdinium trenchii</name>
    <dbReference type="NCBI Taxonomy" id="1381693"/>
    <lineage>
        <taxon>Eukaryota</taxon>
        <taxon>Sar</taxon>
        <taxon>Alveolata</taxon>
        <taxon>Dinophyceae</taxon>
        <taxon>Suessiales</taxon>
        <taxon>Symbiodiniaceae</taxon>
        <taxon>Durusdinium</taxon>
    </lineage>
</organism>
<comment type="caution">
    <text evidence="1">The sequence shown here is derived from an EMBL/GenBank/DDBJ whole genome shotgun (WGS) entry which is preliminary data.</text>
</comment>
<evidence type="ECO:0000313" key="2">
    <source>
        <dbReference type="Proteomes" id="UP001642484"/>
    </source>
</evidence>
<dbReference type="EMBL" id="CAXAMN010010335">
    <property type="protein sequence ID" value="CAK9031481.1"/>
    <property type="molecule type" value="Genomic_DNA"/>
</dbReference>
<gene>
    <name evidence="1" type="ORF">CCMP2556_LOCUS18304</name>
</gene>
<sequence length="159" mass="17576">MVHLELWQDQVRRPRMERHKAAVAIVKAMAPEAHSPPALRRAERQRFAEAFEAFKAPNAKEGLSVGGFVKLCQRCFRFSDTFGANEAEEIFWEVVLPGGEMDLQGLDTALSLIAWRFGRAAGALKRAVSLAGVSEGKNLPALANKEMPRHNVRPWVGGA</sequence>
<evidence type="ECO:0000313" key="1">
    <source>
        <dbReference type="EMBL" id="CAK9031481.1"/>
    </source>
</evidence>
<protein>
    <submittedName>
        <fullName evidence="1">Uncharacterized protein</fullName>
    </submittedName>
</protein>
<proteinExistence type="predicted"/>
<dbReference type="Proteomes" id="UP001642484">
    <property type="component" value="Unassembled WGS sequence"/>
</dbReference>